<feature type="compositionally biased region" description="Basic residues" evidence="1">
    <location>
        <begin position="94"/>
        <end position="103"/>
    </location>
</feature>
<proteinExistence type="predicted"/>
<comment type="caution">
    <text evidence="2">The sequence shown here is derived from an EMBL/GenBank/DDBJ whole genome shotgun (WGS) entry which is preliminary data.</text>
</comment>
<feature type="region of interest" description="Disordered" evidence="1">
    <location>
        <begin position="82"/>
        <end position="103"/>
    </location>
</feature>
<reference evidence="2" key="1">
    <citation type="submission" date="2023-04" db="EMBL/GenBank/DDBJ databases">
        <title>Phytophthora fragariaefolia NBRC 109709.</title>
        <authorList>
            <person name="Ichikawa N."/>
            <person name="Sato H."/>
            <person name="Tonouchi N."/>
        </authorList>
    </citation>
    <scope>NUCLEOTIDE SEQUENCE</scope>
    <source>
        <strain evidence="2">NBRC 109709</strain>
    </source>
</reference>
<accession>A0A9W7CLM9</accession>
<protein>
    <submittedName>
        <fullName evidence="2">Unnamed protein product</fullName>
    </submittedName>
</protein>
<dbReference type="AlphaFoldDB" id="A0A9W7CLM9"/>
<feature type="region of interest" description="Disordered" evidence="1">
    <location>
        <begin position="127"/>
        <end position="162"/>
    </location>
</feature>
<dbReference type="Proteomes" id="UP001165121">
    <property type="component" value="Unassembled WGS sequence"/>
</dbReference>
<evidence type="ECO:0000313" key="2">
    <source>
        <dbReference type="EMBL" id="GMF33506.1"/>
    </source>
</evidence>
<sequence>MLLRKDEKNHAKRLADQAPPAAQRAGGAAGGRCRHRGVHRQARRRRSAPGHAPLVGGAGDGHVLLAQRVPGAVADVRGQADQLAVGGRDPRAHGGARLRRRRRHDALRAAHEPLGLAALLRGAAVPAHGADRRGPRGSAGQVAGAAATSEPRAAPEGGQGGVVQEVIAMPTM</sequence>
<organism evidence="2 3">
    <name type="scientific">Phytophthora fragariaefolia</name>
    <dbReference type="NCBI Taxonomy" id="1490495"/>
    <lineage>
        <taxon>Eukaryota</taxon>
        <taxon>Sar</taxon>
        <taxon>Stramenopiles</taxon>
        <taxon>Oomycota</taxon>
        <taxon>Peronosporomycetes</taxon>
        <taxon>Peronosporales</taxon>
        <taxon>Peronosporaceae</taxon>
        <taxon>Phytophthora</taxon>
    </lineage>
</organism>
<feature type="region of interest" description="Disordered" evidence="1">
    <location>
        <begin position="1"/>
        <end position="59"/>
    </location>
</feature>
<evidence type="ECO:0000256" key="1">
    <source>
        <dbReference type="SAM" id="MobiDB-lite"/>
    </source>
</evidence>
<gene>
    <name evidence="2" type="ORF">Pfra01_000833500</name>
</gene>
<evidence type="ECO:0000313" key="3">
    <source>
        <dbReference type="Proteomes" id="UP001165121"/>
    </source>
</evidence>
<feature type="compositionally biased region" description="Basic residues" evidence="1">
    <location>
        <begin position="32"/>
        <end position="48"/>
    </location>
</feature>
<keyword evidence="3" id="KW-1185">Reference proteome</keyword>
<dbReference type="EMBL" id="BSXT01000743">
    <property type="protein sequence ID" value="GMF33506.1"/>
    <property type="molecule type" value="Genomic_DNA"/>
</dbReference>
<name>A0A9W7CLM9_9STRA</name>
<feature type="compositionally biased region" description="Basic and acidic residues" evidence="1">
    <location>
        <begin position="1"/>
        <end position="15"/>
    </location>
</feature>